<dbReference type="EMBL" id="MOPA01000007">
    <property type="protein sequence ID" value="KAK1535988.1"/>
    <property type="molecule type" value="Genomic_DNA"/>
</dbReference>
<reference evidence="1 2" key="1">
    <citation type="submission" date="2016-10" db="EMBL/GenBank/DDBJ databases">
        <title>The genome sequence of Colletotrichum fioriniae PJ7.</title>
        <authorList>
            <person name="Baroncelli R."/>
        </authorList>
    </citation>
    <scope>NUCLEOTIDE SEQUENCE [LARGE SCALE GENOMIC DNA]</scope>
    <source>
        <strain evidence="1 2">IMI 384185</strain>
    </source>
</reference>
<proteinExistence type="predicted"/>
<protein>
    <submittedName>
        <fullName evidence="1">Uncharacterized protein</fullName>
    </submittedName>
</protein>
<name>A0ABQ9SH04_9PEZI</name>
<gene>
    <name evidence="1" type="ORF">CPAR01_09530</name>
</gene>
<organism evidence="1 2">
    <name type="scientific">Colletotrichum paranaense</name>
    <dbReference type="NCBI Taxonomy" id="1914294"/>
    <lineage>
        <taxon>Eukaryota</taxon>
        <taxon>Fungi</taxon>
        <taxon>Dikarya</taxon>
        <taxon>Ascomycota</taxon>
        <taxon>Pezizomycotina</taxon>
        <taxon>Sordariomycetes</taxon>
        <taxon>Hypocreomycetidae</taxon>
        <taxon>Glomerellales</taxon>
        <taxon>Glomerellaceae</taxon>
        <taxon>Colletotrichum</taxon>
        <taxon>Colletotrichum acutatum species complex</taxon>
    </lineage>
</organism>
<dbReference type="RefSeq" id="XP_060347925.1">
    <property type="nucleotide sequence ID" value="XM_060493795.1"/>
</dbReference>
<accession>A0ABQ9SH04</accession>
<dbReference type="Proteomes" id="UP001241169">
    <property type="component" value="Unassembled WGS sequence"/>
</dbReference>
<dbReference type="GeneID" id="85377694"/>
<sequence length="75" mass="8027">MPMLFMSHRCNPRRGVTAILATNVALVYFPPEPLGQTDIQICVSEPGPRCNSCPGADPRSLLVQMVPSSLSPSSS</sequence>
<keyword evidence="2" id="KW-1185">Reference proteome</keyword>
<comment type="caution">
    <text evidence="1">The sequence shown here is derived from an EMBL/GenBank/DDBJ whole genome shotgun (WGS) entry which is preliminary data.</text>
</comment>
<evidence type="ECO:0000313" key="1">
    <source>
        <dbReference type="EMBL" id="KAK1535988.1"/>
    </source>
</evidence>
<evidence type="ECO:0000313" key="2">
    <source>
        <dbReference type="Proteomes" id="UP001241169"/>
    </source>
</evidence>